<dbReference type="InterPro" id="IPR006626">
    <property type="entry name" value="PbH1"/>
</dbReference>
<dbReference type="GO" id="GO:0044423">
    <property type="term" value="C:virion component"/>
    <property type="evidence" value="ECO:0007669"/>
    <property type="project" value="UniProtKB-KW"/>
</dbReference>
<gene>
    <name evidence="4" type="primary">gp_16139</name>
</gene>
<dbReference type="Gene3D" id="2.160.20.10">
    <property type="entry name" value="Single-stranded right-handed beta-helix, Pectin lyase-like"/>
    <property type="match status" value="1"/>
</dbReference>
<dbReference type="GeneID" id="75691895"/>
<dbReference type="Pfam" id="PF13229">
    <property type="entry name" value="Beta_helix"/>
    <property type="match status" value="1"/>
</dbReference>
<dbReference type="SMART" id="SM00710">
    <property type="entry name" value="PbH1"/>
    <property type="match status" value="5"/>
</dbReference>
<evidence type="ECO:0000256" key="1">
    <source>
        <dbReference type="ARBA" id="ARBA00004328"/>
    </source>
</evidence>
<dbReference type="SUPFAM" id="SSF51126">
    <property type="entry name" value="Pectin lyase-like"/>
    <property type="match status" value="1"/>
</dbReference>
<accession>A0AAE7V2G8</accession>
<protein>
    <recommendedName>
        <fullName evidence="3">Right handed beta helix domain-containing protein</fullName>
    </recommendedName>
</protein>
<dbReference type="InterPro" id="IPR011050">
    <property type="entry name" value="Pectin_lyase_fold/virulence"/>
</dbReference>
<dbReference type="InterPro" id="IPR039448">
    <property type="entry name" value="Beta_helix"/>
</dbReference>
<dbReference type="EMBL" id="MZ130478">
    <property type="protein sequence ID" value="QWM89455.1"/>
    <property type="molecule type" value="Genomic_DNA"/>
</dbReference>
<reference evidence="4 5" key="1">
    <citation type="submission" date="2021-04" db="EMBL/GenBank/DDBJ databases">
        <authorList>
            <person name="Shkoporov A.N."/>
            <person name="Stockdale S.R."/>
            <person name="Guerin E."/>
            <person name="Ross R.P."/>
            <person name="Hill C."/>
        </authorList>
    </citation>
    <scope>NUCLEOTIDE SEQUENCE [LARGE SCALE GENOMIC DNA]</scope>
    <source>
        <strain evidence="5">cr151_1</strain>
    </source>
</reference>
<dbReference type="RefSeq" id="YP_010359027.1">
    <property type="nucleotide sequence ID" value="NC_062768.1"/>
</dbReference>
<dbReference type="GO" id="GO:0019058">
    <property type="term" value="P:viral life cycle"/>
    <property type="evidence" value="ECO:0007669"/>
    <property type="project" value="UniProtKB-ARBA"/>
</dbReference>
<feature type="domain" description="Right handed beta helix" evidence="3">
    <location>
        <begin position="382"/>
        <end position="547"/>
    </location>
</feature>
<comment type="subcellular location">
    <subcellularLocation>
        <location evidence="1">Virion</location>
    </subcellularLocation>
</comment>
<evidence type="ECO:0000256" key="2">
    <source>
        <dbReference type="ARBA" id="ARBA00022844"/>
    </source>
</evidence>
<sequence length="788" mass="88953">MFFTQEDYRKIEKWLLANSVKDTEFAGASLPLKGNETVAFVQDGKNVNVLLKDLIEQIFLLGVSDFLNVTDKYGESRISLTQAIQLIPYKSRKIGQVITFLDEDGEWKLFQFQGERVNQWNNATLWVDLIKRIQGISIIDSEDITATVDNLDQTSLTFADKNYNTIDYSGLGRVYLRKNIQRVQNPNTGIFYNTNLLTQQMISKENTIYIIQYDYNLNKQTIIIPNNSVLVFEGGSISNGTITGTNTDIVSIDNNKIIFGEDTVITGIWSVLEIYDSWFYSGEDDTLGIKSLFALCNDTVINNVFINLNHKVSVTTNNGDVINVPSNTTIFIEGTIELLPNNFPRYNIIKIQDKNNIVISGNGKIVGDVRNHIGVDGEWGMGINILNSTDIRISKIKIDECWGDGIYIGQHNTESVLPKYIYIDDIVMSNNRRQGISVISAAYLFISNSHLYRTGQISTTSPSAGIDIEPNDISFQRVKEIYIDSCVFEENIGGGILFHNLPENATVYVNNCEFIKNNIRFGNCNGVSINSCNVDTINLVNNTSQQNIIMNSCVFNTLKETDSNKYKPSFIFNRCLFNFPLSYHSSRNISIPDNSCMKVTLPENAAALLEVVFVGNYNAKNMNVINRTLFNINENSSYIEARRVRTSLFRTDSTTYSYQRVDQTILFSNPIIDSSKRQVHFYIKNASSANYRFSGTLSIKAIIKYNSSYDLNWNNIKLETVPVEQVTDNPVYDLITDGTIAGSTEDFSKFAFSRGELMFDTTIERNIYSNGVTLINEDGTLLDKVTII</sequence>
<evidence type="ECO:0000313" key="4">
    <source>
        <dbReference type="EMBL" id="QWM89455.1"/>
    </source>
</evidence>
<dbReference type="InterPro" id="IPR012334">
    <property type="entry name" value="Pectin_lyas_fold"/>
</dbReference>
<dbReference type="Proteomes" id="UP000827406">
    <property type="component" value="Segment"/>
</dbReference>
<keyword evidence="2" id="KW-0946">Virion</keyword>
<dbReference type="GO" id="GO:0051701">
    <property type="term" value="P:biological process involved in interaction with host"/>
    <property type="evidence" value="ECO:0007669"/>
    <property type="project" value="UniProtKB-ARBA"/>
</dbReference>
<proteinExistence type="predicted"/>
<name>A0AAE7V2G8_9CAUD</name>
<evidence type="ECO:0000313" key="5">
    <source>
        <dbReference type="Proteomes" id="UP000827406"/>
    </source>
</evidence>
<evidence type="ECO:0000259" key="3">
    <source>
        <dbReference type="Pfam" id="PF13229"/>
    </source>
</evidence>
<dbReference type="KEGG" id="vg:75691895"/>
<organism evidence="4 5">
    <name type="scientific">uncultured phage cr151_1</name>
    <dbReference type="NCBI Taxonomy" id="2986406"/>
    <lineage>
        <taxon>Viruses</taxon>
        <taxon>Duplodnaviria</taxon>
        <taxon>Heunggongvirae</taxon>
        <taxon>Uroviricota</taxon>
        <taxon>Caudoviricetes</taxon>
        <taxon>Crassvirales</taxon>
        <taxon>Steigviridae</taxon>
        <taxon>Asinivirinae</taxon>
        <taxon>Kolpuevirus</taxon>
        <taxon>Kolpuevirus coli</taxon>
    </lineage>
</organism>
<keyword evidence="5" id="KW-1185">Reference proteome</keyword>